<dbReference type="GO" id="GO:0006559">
    <property type="term" value="P:L-phenylalanine catabolic process"/>
    <property type="evidence" value="ECO:0007669"/>
    <property type="project" value="TreeGrafter"/>
</dbReference>
<dbReference type="PANTHER" id="PTHR42673">
    <property type="entry name" value="MALEYLACETOACETATE ISOMERASE"/>
    <property type="match status" value="1"/>
</dbReference>
<keyword evidence="5" id="KW-1185">Reference proteome</keyword>
<evidence type="ECO:0000259" key="3">
    <source>
        <dbReference type="PROSITE" id="PS50405"/>
    </source>
</evidence>
<dbReference type="Gene3D" id="3.40.30.10">
    <property type="entry name" value="Glutaredoxin"/>
    <property type="match status" value="1"/>
</dbReference>
<gene>
    <name evidence="4" type="ORF">BST96_14695</name>
</gene>
<dbReference type="InterPro" id="IPR034333">
    <property type="entry name" value="GST_Zeta_N"/>
</dbReference>
<dbReference type="STRING" id="716816.BST96_14695"/>
<dbReference type="GO" id="GO:0004364">
    <property type="term" value="F:glutathione transferase activity"/>
    <property type="evidence" value="ECO:0007669"/>
    <property type="project" value="TreeGrafter"/>
</dbReference>
<dbReference type="SUPFAM" id="SSF52833">
    <property type="entry name" value="Thioredoxin-like"/>
    <property type="match status" value="1"/>
</dbReference>
<keyword evidence="4" id="KW-0413">Isomerase</keyword>
<feature type="domain" description="GST N-terminal" evidence="2">
    <location>
        <begin position="1"/>
        <end position="81"/>
    </location>
</feature>
<sequence>MLQLYSYYRSSAAYRVRIALALKGLAFESIPVNLLEQENYRQSYLDKNPQGLVPALDIGGQILNQSLAIMEYLEEVNPKPALLPADPIERAQIRSLAYEVAIDIHPINNLRIINFLTSEWQHSESNKFEWLHHWMTTGFAAIENRLQQGSQGQFCFGDTVTLADICLIPQVYNAHRFECPMDDFPLINAIVSHCNTLDAFKRAAPEAQPDSP</sequence>
<dbReference type="CDD" id="cd03191">
    <property type="entry name" value="GST_C_Zeta"/>
    <property type="match status" value="1"/>
</dbReference>
<reference evidence="4 5" key="1">
    <citation type="submission" date="2016-11" db="EMBL/GenBank/DDBJ databases">
        <title>Trade-off between light-utilization and light-protection in marine flavobacteria.</title>
        <authorList>
            <person name="Kumagai Y."/>
        </authorList>
    </citation>
    <scope>NUCLEOTIDE SEQUENCE [LARGE SCALE GENOMIC DNA]</scope>
    <source>
        <strain evidence="4 5">NBRC 107125</strain>
    </source>
</reference>
<dbReference type="RefSeq" id="WP_085759428.1">
    <property type="nucleotide sequence ID" value="NZ_CP019343.1"/>
</dbReference>
<evidence type="ECO:0000313" key="4">
    <source>
        <dbReference type="EMBL" id="ARN75252.1"/>
    </source>
</evidence>
<dbReference type="GO" id="GO:0006749">
    <property type="term" value="P:glutathione metabolic process"/>
    <property type="evidence" value="ECO:0007669"/>
    <property type="project" value="TreeGrafter"/>
</dbReference>
<dbReference type="OrthoDB" id="509852at2"/>
<dbReference type="GO" id="GO:0005737">
    <property type="term" value="C:cytoplasm"/>
    <property type="evidence" value="ECO:0007669"/>
    <property type="project" value="InterPro"/>
</dbReference>
<evidence type="ECO:0000313" key="5">
    <source>
        <dbReference type="Proteomes" id="UP000193450"/>
    </source>
</evidence>
<dbReference type="InterPro" id="IPR010987">
    <property type="entry name" value="Glutathione-S-Trfase_C-like"/>
</dbReference>
<dbReference type="SUPFAM" id="SSF47616">
    <property type="entry name" value="GST C-terminal domain-like"/>
    <property type="match status" value="1"/>
</dbReference>
<dbReference type="InterPro" id="IPR004045">
    <property type="entry name" value="Glutathione_S-Trfase_N"/>
</dbReference>
<dbReference type="AlphaFoldDB" id="A0A1X9NFQ8"/>
<protein>
    <submittedName>
        <fullName evidence="4">Maleylacetoacetate isomerase</fullName>
    </submittedName>
</protein>
<dbReference type="InterPro" id="IPR034330">
    <property type="entry name" value="GST_Zeta_C"/>
</dbReference>
<dbReference type="PROSITE" id="PS50405">
    <property type="entry name" value="GST_CTER"/>
    <property type="match status" value="1"/>
</dbReference>
<dbReference type="InterPro" id="IPR036249">
    <property type="entry name" value="Thioredoxin-like_sf"/>
</dbReference>
<dbReference type="EMBL" id="CP019343">
    <property type="protein sequence ID" value="ARN75252.1"/>
    <property type="molecule type" value="Genomic_DNA"/>
</dbReference>
<evidence type="ECO:0000256" key="1">
    <source>
        <dbReference type="ARBA" id="ARBA00010007"/>
    </source>
</evidence>
<proteinExistence type="inferred from homology"/>
<organism evidence="4 5">
    <name type="scientific">Oceanicoccus sagamiensis</name>
    <dbReference type="NCBI Taxonomy" id="716816"/>
    <lineage>
        <taxon>Bacteria</taxon>
        <taxon>Pseudomonadati</taxon>
        <taxon>Pseudomonadota</taxon>
        <taxon>Gammaproteobacteria</taxon>
        <taxon>Cellvibrionales</taxon>
        <taxon>Spongiibacteraceae</taxon>
        <taxon>Oceanicoccus</taxon>
    </lineage>
</organism>
<dbReference type="CDD" id="cd03042">
    <property type="entry name" value="GST_N_Zeta"/>
    <property type="match status" value="1"/>
</dbReference>
<dbReference type="SFLD" id="SFLDS00019">
    <property type="entry name" value="Glutathione_Transferase_(cytos"/>
    <property type="match status" value="1"/>
</dbReference>
<comment type="similarity">
    <text evidence="1">Belongs to the GST superfamily. Zeta family.</text>
</comment>
<dbReference type="Proteomes" id="UP000193450">
    <property type="component" value="Chromosome"/>
</dbReference>
<dbReference type="Pfam" id="PF13410">
    <property type="entry name" value="GST_C_2"/>
    <property type="match status" value="1"/>
</dbReference>
<feature type="domain" description="GST C-terminal" evidence="3">
    <location>
        <begin position="86"/>
        <end position="212"/>
    </location>
</feature>
<dbReference type="InterPro" id="IPR040079">
    <property type="entry name" value="Glutathione_S-Trfase"/>
</dbReference>
<accession>A0A1X9NFQ8</accession>
<dbReference type="SFLD" id="SFLDG00358">
    <property type="entry name" value="Main_(cytGST)"/>
    <property type="match status" value="1"/>
</dbReference>
<dbReference type="FunFam" id="1.20.1050.10:FF:000017">
    <property type="entry name" value="Maleylacetoacetate isomerase"/>
    <property type="match status" value="1"/>
</dbReference>
<dbReference type="Pfam" id="PF13417">
    <property type="entry name" value="GST_N_3"/>
    <property type="match status" value="1"/>
</dbReference>
<dbReference type="Gene3D" id="1.20.1050.10">
    <property type="match status" value="1"/>
</dbReference>
<dbReference type="NCBIfam" id="TIGR01262">
    <property type="entry name" value="maiA"/>
    <property type="match status" value="1"/>
</dbReference>
<dbReference type="PROSITE" id="PS50404">
    <property type="entry name" value="GST_NTER"/>
    <property type="match status" value="1"/>
</dbReference>
<evidence type="ECO:0000259" key="2">
    <source>
        <dbReference type="PROSITE" id="PS50404"/>
    </source>
</evidence>
<dbReference type="GO" id="GO:0016034">
    <property type="term" value="F:maleylacetoacetate isomerase activity"/>
    <property type="evidence" value="ECO:0007669"/>
    <property type="project" value="TreeGrafter"/>
</dbReference>
<dbReference type="InterPro" id="IPR005955">
    <property type="entry name" value="GST_Zeta"/>
</dbReference>
<dbReference type="PANTHER" id="PTHR42673:SF21">
    <property type="entry name" value="GLUTATHIONE S-TRANSFERASE YFCF"/>
    <property type="match status" value="1"/>
</dbReference>
<dbReference type="KEGG" id="osg:BST96_14695"/>
<name>A0A1X9NFQ8_9GAMM</name>
<dbReference type="InterPro" id="IPR036282">
    <property type="entry name" value="Glutathione-S-Trfase_C_sf"/>
</dbReference>